<dbReference type="Pfam" id="PF12505">
    <property type="entry name" value="DUF3712"/>
    <property type="match status" value="1"/>
</dbReference>
<dbReference type="PANTHER" id="PTHR35895">
    <property type="entry name" value="CHROMOSOME 16, WHOLE GENOME SHOTGUN SEQUENCE"/>
    <property type="match status" value="1"/>
</dbReference>
<dbReference type="Proteomes" id="UP000801428">
    <property type="component" value="Unassembled WGS sequence"/>
</dbReference>
<dbReference type="AlphaFoldDB" id="A0A9P4WDT4"/>
<reference evidence="1" key="1">
    <citation type="submission" date="2019-04" db="EMBL/GenBank/DDBJ databases">
        <title>Sequencing of skin fungus with MAO and IRED activity.</title>
        <authorList>
            <person name="Marsaioli A.J."/>
            <person name="Bonatto J.M.C."/>
            <person name="Reis Junior O."/>
        </authorList>
    </citation>
    <scope>NUCLEOTIDE SEQUENCE</scope>
    <source>
        <strain evidence="1">30M1</strain>
    </source>
</reference>
<evidence type="ECO:0000313" key="2">
    <source>
        <dbReference type="Proteomes" id="UP000801428"/>
    </source>
</evidence>
<protein>
    <submittedName>
        <fullName evidence="1">Uncharacterized protein</fullName>
    </submittedName>
</protein>
<dbReference type="InterPro" id="IPR046368">
    <property type="entry name" value="Tag1"/>
</dbReference>
<proteinExistence type="predicted"/>
<dbReference type="EMBL" id="SWKU01000003">
    <property type="protein sequence ID" value="KAF3008394.1"/>
    <property type="molecule type" value="Genomic_DNA"/>
</dbReference>
<gene>
    <name evidence="1" type="ORF">E8E13_000655</name>
</gene>
<comment type="caution">
    <text evidence="1">The sequence shown here is derived from an EMBL/GenBank/DDBJ whole genome shotgun (WGS) entry which is preliminary data.</text>
</comment>
<sequence length="319" mass="34860">MISCPLPAKLDPMDLALYSKNTSPEVAFLELLFPSTKLDGKTNISIADQTLPVLNETELTLWFNKFFDQPEVELSLKGKPTVHLGKLKYSEGLDKTIKIPSLNYLSGFNLTDLDFSFNRNATNSNMKGVLNIPNAGVLTLGLGDLQFNVLAGSINLGLINLTNLVLNPGNNTVPFVGNFFFDELVPNLKDILDSQKEALGNGYIELFATGNSTKVDGIHIPYLEGVLNNKRIRFTIPVISLLGDVLSGVLGADQGSLLDIVGEAVGNKTLLDNILGRFDGANQPNNNATKSSLLRRQKSSQAWKWNLLRLGTRLNKVTM</sequence>
<organism evidence="1 2">
    <name type="scientific">Curvularia kusanoi</name>
    <name type="common">Cochliobolus kusanoi</name>
    <dbReference type="NCBI Taxonomy" id="90978"/>
    <lineage>
        <taxon>Eukaryota</taxon>
        <taxon>Fungi</taxon>
        <taxon>Dikarya</taxon>
        <taxon>Ascomycota</taxon>
        <taxon>Pezizomycotina</taxon>
        <taxon>Dothideomycetes</taxon>
        <taxon>Pleosporomycetidae</taxon>
        <taxon>Pleosporales</taxon>
        <taxon>Pleosporineae</taxon>
        <taxon>Pleosporaceae</taxon>
        <taxon>Curvularia</taxon>
    </lineage>
</organism>
<dbReference type="InterPro" id="IPR022185">
    <property type="entry name" value="DUF3712"/>
</dbReference>
<dbReference type="OrthoDB" id="10039566at2759"/>
<dbReference type="PANTHER" id="PTHR35895:SF2">
    <property type="match status" value="1"/>
</dbReference>
<keyword evidence="2" id="KW-1185">Reference proteome</keyword>
<evidence type="ECO:0000313" key="1">
    <source>
        <dbReference type="EMBL" id="KAF3008394.1"/>
    </source>
</evidence>
<accession>A0A9P4WDT4</accession>
<name>A0A9P4WDT4_CURKU</name>
<dbReference type="GO" id="GO:0000329">
    <property type="term" value="C:fungal-type vacuole membrane"/>
    <property type="evidence" value="ECO:0007669"/>
    <property type="project" value="InterPro"/>
</dbReference>